<protein>
    <submittedName>
        <fullName evidence="4">Secretion protein</fullName>
    </submittedName>
</protein>
<evidence type="ECO:0000313" key="4">
    <source>
        <dbReference type="EMBL" id="GGA80578.1"/>
    </source>
</evidence>
<dbReference type="PANTHER" id="PTHR31157">
    <property type="entry name" value="SCP DOMAIN-CONTAINING PROTEIN"/>
    <property type="match status" value="1"/>
</dbReference>
<evidence type="ECO:0000313" key="5">
    <source>
        <dbReference type="Proteomes" id="UP000613512"/>
    </source>
</evidence>
<feature type="region of interest" description="Disordered" evidence="1">
    <location>
        <begin position="68"/>
        <end position="93"/>
    </location>
</feature>
<dbReference type="Pfam" id="PF14504">
    <property type="entry name" value="CAP_assoc_N"/>
    <property type="match status" value="1"/>
</dbReference>
<name>A0A916S297_9BACI</name>
<dbReference type="InterPro" id="IPR014044">
    <property type="entry name" value="CAP_dom"/>
</dbReference>
<dbReference type="Gene3D" id="3.40.33.10">
    <property type="entry name" value="CAP"/>
    <property type="match status" value="1"/>
</dbReference>
<dbReference type="InterPro" id="IPR035940">
    <property type="entry name" value="CAP_sf"/>
</dbReference>
<keyword evidence="5" id="KW-1185">Reference proteome</keyword>
<reference evidence="4" key="1">
    <citation type="journal article" date="2014" name="Int. J. Syst. Evol. Microbiol.">
        <title>Complete genome sequence of Corynebacterium casei LMG S-19264T (=DSM 44701T), isolated from a smear-ripened cheese.</title>
        <authorList>
            <consortium name="US DOE Joint Genome Institute (JGI-PGF)"/>
            <person name="Walter F."/>
            <person name="Albersmeier A."/>
            <person name="Kalinowski J."/>
            <person name="Ruckert C."/>
        </authorList>
    </citation>
    <scope>NUCLEOTIDE SEQUENCE</scope>
    <source>
        <strain evidence="4">CGMCC 1.12408</strain>
    </source>
</reference>
<organism evidence="4 5">
    <name type="scientific">Ornithinibacillus halotolerans</name>
    <dbReference type="NCBI Taxonomy" id="1274357"/>
    <lineage>
        <taxon>Bacteria</taxon>
        <taxon>Bacillati</taxon>
        <taxon>Bacillota</taxon>
        <taxon>Bacilli</taxon>
        <taxon>Bacillales</taxon>
        <taxon>Bacillaceae</taxon>
        <taxon>Ornithinibacillus</taxon>
    </lineage>
</organism>
<comment type="caution">
    <text evidence="4">The sequence shown here is derived from an EMBL/GenBank/DDBJ whole genome shotgun (WGS) entry which is preliminary data.</text>
</comment>
<evidence type="ECO:0000256" key="1">
    <source>
        <dbReference type="SAM" id="MobiDB-lite"/>
    </source>
</evidence>
<feature type="domain" description="SCP" evidence="2">
    <location>
        <begin position="255"/>
        <end position="371"/>
    </location>
</feature>
<reference evidence="4" key="2">
    <citation type="submission" date="2020-09" db="EMBL/GenBank/DDBJ databases">
        <authorList>
            <person name="Sun Q."/>
            <person name="Zhou Y."/>
        </authorList>
    </citation>
    <scope>NUCLEOTIDE SEQUENCE</scope>
    <source>
        <strain evidence="4">CGMCC 1.12408</strain>
    </source>
</reference>
<dbReference type="Pfam" id="PF00188">
    <property type="entry name" value="CAP"/>
    <property type="match status" value="1"/>
</dbReference>
<sequence length="374" mass="42875">MPKLRTIIFLLLLFFLFSHFYGETFKQSGVVATFKEIKSDVTDIIEHPNVSAFFDSVKQEIEILWNDVKKDDNKEQTNPAPSPPTLNEPKSQTFSIHNIEIGDTRESVEEKIGEPKRTTKNEYGVNWHTYHENYHNFVKVAYDQNDTVAAIYTNQDLLSSKLGITFTSSRDEILETLEDPIEAIRKGNVLYKVQNNDEYDVFLIDNNYITMFYDVHESNTLTAIQIITADLEKQKKGHFGVPDKELQEGFEYQLFDLTNAARINHGLPILTWEEPLLKTARDHSLDMAENNYFSHDNLEGQSPYDRMTEDAISFRTAGENLAAGQSSSIFAHEGLMNSLGHRKNILQTSFESLAVGVAFNEEDQPYFTENFITK</sequence>
<evidence type="ECO:0000259" key="3">
    <source>
        <dbReference type="Pfam" id="PF14504"/>
    </source>
</evidence>
<proteinExistence type="predicted"/>
<dbReference type="SUPFAM" id="SSF55797">
    <property type="entry name" value="PR-1-like"/>
    <property type="match status" value="1"/>
</dbReference>
<dbReference type="CDD" id="cd05379">
    <property type="entry name" value="CAP_bacterial"/>
    <property type="match status" value="1"/>
</dbReference>
<gene>
    <name evidence="4" type="ORF">GCM10008025_24980</name>
</gene>
<dbReference type="EMBL" id="BMEY01000012">
    <property type="protein sequence ID" value="GGA80578.1"/>
    <property type="molecule type" value="Genomic_DNA"/>
</dbReference>
<feature type="domain" description="CAP-associated" evidence="3">
    <location>
        <begin position="101"/>
        <end position="236"/>
    </location>
</feature>
<dbReference type="Proteomes" id="UP000613512">
    <property type="component" value="Unassembled WGS sequence"/>
</dbReference>
<dbReference type="PANTHER" id="PTHR31157:SF1">
    <property type="entry name" value="SCP DOMAIN-CONTAINING PROTEIN"/>
    <property type="match status" value="1"/>
</dbReference>
<dbReference type="AlphaFoldDB" id="A0A916S297"/>
<accession>A0A916S297</accession>
<dbReference type="InterPro" id="IPR029410">
    <property type="entry name" value="CAP_assoc"/>
</dbReference>
<dbReference type="RefSeq" id="WP_188384996.1">
    <property type="nucleotide sequence ID" value="NZ_BMEY01000012.1"/>
</dbReference>
<evidence type="ECO:0000259" key="2">
    <source>
        <dbReference type="Pfam" id="PF00188"/>
    </source>
</evidence>